<gene>
    <name evidence="1" type="ORF">AWB68_04073</name>
</gene>
<proteinExistence type="predicted"/>
<dbReference type="Proteomes" id="UP000054770">
    <property type="component" value="Unassembled WGS sequence"/>
</dbReference>
<protein>
    <submittedName>
        <fullName evidence="1">Uncharacterized protein</fullName>
    </submittedName>
</protein>
<dbReference type="RefSeq" id="WP_087646160.1">
    <property type="nucleotide sequence ID" value="NZ_FCON02000046.1"/>
</dbReference>
<sequence length="65" mass="7074">MDTNTHATFATWLDDAETIGDEQAPISHHSSQVCAEPEYVTEVCGRFAGEGAEEGQTSRVVRGYN</sequence>
<keyword evidence="2" id="KW-1185">Reference proteome</keyword>
<accession>A0A158JQU4</accession>
<evidence type="ECO:0000313" key="2">
    <source>
        <dbReference type="Proteomes" id="UP000054770"/>
    </source>
</evidence>
<name>A0A158JQU4_9BURK</name>
<evidence type="ECO:0000313" key="1">
    <source>
        <dbReference type="EMBL" id="SAL70853.1"/>
    </source>
</evidence>
<organism evidence="1 2">
    <name type="scientific">Caballeronia choica</name>
    <dbReference type="NCBI Taxonomy" id="326476"/>
    <lineage>
        <taxon>Bacteria</taxon>
        <taxon>Pseudomonadati</taxon>
        <taxon>Pseudomonadota</taxon>
        <taxon>Betaproteobacteria</taxon>
        <taxon>Burkholderiales</taxon>
        <taxon>Burkholderiaceae</taxon>
        <taxon>Caballeronia</taxon>
    </lineage>
</organism>
<dbReference type="OrthoDB" id="9009966at2"/>
<dbReference type="AlphaFoldDB" id="A0A158JQU4"/>
<dbReference type="EMBL" id="FCON02000046">
    <property type="protein sequence ID" value="SAL70853.1"/>
    <property type="molecule type" value="Genomic_DNA"/>
</dbReference>
<comment type="caution">
    <text evidence="1">The sequence shown here is derived from an EMBL/GenBank/DDBJ whole genome shotgun (WGS) entry which is preliminary data.</text>
</comment>
<reference evidence="1" key="1">
    <citation type="submission" date="2016-01" db="EMBL/GenBank/DDBJ databases">
        <authorList>
            <person name="Peeters C."/>
        </authorList>
    </citation>
    <scope>NUCLEOTIDE SEQUENCE [LARGE SCALE GENOMIC DNA]</scope>
    <source>
        <strain evidence="1">LMG 22940</strain>
    </source>
</reference>